<dbReference type="OrthoDB" id="10416350at2759"/>
<feature type="compositionally biased region" description="Polar residues" evidence="1">
    <location>
        <begin position="152"/>
        <end position="162"/>
    </location>
</feature>
<dbReference type="KEGG" id="bbel:109467764"/>
<keyword evidence="2" id="KW-0812">Transmembrane</keyword>
<sequence>MAAMQTRLCTLPSRPDEKRGPNVNCLKPNFAYGCSGQAGWKGAGLTVGAGVLLTAGVYKMMDKQPQKSAESVERVAADASNVEKIGLHQSIMDSKTPAGVLTRIDVTAAESERGSESGAPGEANKEGPGEGDAARLPAQAAAADDDEKTASEESTPVASFTDGSDGLVLSQMNQMKVFGLMPKSNFKSWTRSPQQPELHFKADHLWLRLLLYILLYFGYIGLLPRRFAATHSWSDAQRSWQDGASQTYRSTQWQRPRR</sequence>
<evidence type="ECO:0000256" key="1">
    <source>
        <dbReference type="SAM" id="MobiDB-lite"/>
    </source>
</evidence>
<evidence type="ECO:0000313" key="3">
    <source>
        <dbReference type="Proteomes" id="UP000515135"/>
    </source>
</evidence>
<evidence type="ECO:0000313" key="4">
    <source>
        <dbReference type="RefSeq" id="XP_019621374.1"/>
    </source>
</evidence>
<proteinExistence type="predicted"/>
<accession>A0A6P4YHH7</accession>
<protein>
    <submittedName>
        <fullName evidence="4">Uncharacterized protein LOC109467764</fullName>
    </submittedName>
</protein>
<feature type="transmembrane region" description="Helical" evidence="2">
    <location>
        <begin position="205"/>
        <end position="223"/>
    </location>
</feature>
<keyword evidence="3" id="KW-1185">Reference proteome</keyword>
<reference evidence="4" key="1">
    <citation type="submission" date="2025-08" db="UniProtKB">
        <authorList>
            <consortium name="RefSeq"/>
        </authorList>
    </citation>
    <scope>IDENTIFICATION</scope>
    <source>
        <tissue evidence="4">Gonad</tissue>
    </source>
</reference>
<feature type="region of interest" description="Disordered" evidence="1">
    <location>
        <begin position="109"/>
        <end position="163"/>
    </location>
</feature>
<name>A0A6P4YHH7_BRABE</name>
<keyword evidence="2" id="KW-0472">Membrane</keyword>
<keyword evidence="2" id="KW-1133">Transmembrane helix</keyword>
<dbReference type="AlphaFoldDB" id="A0A6P4YHH7"/>
<organism evidence="3 4">
    <name type="scientific">Branchiostoma belcheri</name>
    <name type="common">Amphioxus</name>
    <dbReference type="NCBI Taxonomy" id="7741"/>
    <lineage>
        <taxon>Eukaryota</taxon>
        <taxon>Metazoa</taxon>
        <taxon>Chordata</taxon>
        <taxon>Cephalochordata</taxon>
        <taxon>Leptocardii</taxon>
        <taxon>Amphioxiformes</taxon>
        <taxon>Branchiostomatidae</taxon>
        <taxon>Branchiostoma</taxon>
    </lineage>
</organism>
<dbReference type="GeneID" id="109467764"/>
<evidence type="ECO:0000256" key="2">
    <source>
        <dbReference type="SAM" id="Phobius"/>
    </source>
</evidence>
<dbReference type="RefSeq" id="XP_019621374.1">
    <property type="nucleotide sequence ID" value="XM_019765815.1"/>
</dbReference>
<dbReference type="Proteomes" id="UP000515135">
    <property type="component" value="Unplaced"/>
</dbReference>
<gene>
    <name evidence="4" type="primary">LOC109467764</name>
</gene>